<comment type="caution">
    <text evidence="1">The sequence shown here is derived from an EMBL/GenBank/DDBJ whole genome shotgun (WGS) entry which is preliminary data.</text>
</comment>
<sequence length="171" mass="19393">MPRWHSLAPSDDTFLSTARFRFRHTVDLRADTEQVWRVLTADNAPATWARGITGAVWTSPRPFGVGTTRTVTVAHGAAALRERFYRWDEGVRMSFSAEAANRPGLHRFAEDITLCPHSDGTRLVWTFALEPRRMLMPLLAPIRPVLLWVTGEWTREVGKHAPARGPGRPRR</sequence>
<reference evidence="2" key="1">
    <citation type="journal article" date="2019" name="Int. J. Syst. Evol. Microbiol.">
        <title>The Global Catalogue of Microorganisms (GCM) 10K type strain sequencing project: providing services to taxonomists for standard genome sequencing and annotation.</title>
        <authorList>
            <consortium name="The Broad Institute Genomics Platform"/>
            <consortium name="The Broad Institute Genome Sequencing Center for Infectious Disease"/>
            <person name="Wu L."/>
            <person name="Ma J."/>
        </authorList>
    </citation>
    <scope>NUCLEOTIDE SEQUENCE [LARGE SCALE GENOMIC DNA]</scope>
    <source>
        <strain evidence="2">JCM 13023</strain>
    </source>
</reference>
<gene>
    <name evidence="1" type="ORF">GCM10009676_07350</name>
</gene>
<dbReference type="InterPro" id="IPR019587">
    <property type="entry name" value="Polyketide_cyclase/dehydratase"/>
</dbReference>
<proteinExistence type="predicted"/>
<protein>
    <submittedName>
        <fullName evidence="1">SRPBCC family protein</fullName>
    </submittedName>
</protein>
<dbReference type="Pfam" id="PF10604">
    <property type="entry name" value="Polyketide_cyc2"/>
    <property type="match status" value="1"/>
</dbReference>
<evidence type="ECO:0000313" key="2">
    <source>
        <dbReference type="Proteomes" id="UP001500653"/>
    </source>
</evidence>
<accession>A0ABP4GK55</accession>
<evidence type="ECO:0000313" key="1">
    <source>
        <dbReference type="EMBL" id="GAA1227586.1"/>
    </source>
</evidence>
<keyword evidence="2" id="KW-1185">Reference proteome</keyword>
<dbReference type="Gene3D" id="3.30.530.20">
    <property type="match status" value="1"/>
</dbReference>
<name>A0ABP4GK55_9PSEU</name>
<dbReference type="Proteomes" id="UP001500653">
    <property type="component" value="Unassembled WGS sequence"/>
</dbReference>
<dbReference type="SUPFAM" id="SSF55961">
    <property type="entry name" value="Bet v1-like"/>
    <property type="match status" value="1"/>
</dbReference>
<dbReference type="CDD" id="cd07821">
    <property type="entry name" value="PYR_PYL_RCAR_like"/>
    <property type="match status" value="1"/>
</dbReference>
<dbReference type="RefSeq" id="WP_301297161.1">
    <property type="nucleotide sequence ID" value="NZ_BAAALN010000002.1"/>
</dbReference>
<organism evidence="1 2">
    <name type="scientific">Prauserella halophila</name>
    <dbReference type="NCBI Taxonomy" id="185641"/>
    <lineage>
        <taxon>Bacteria</taxon>
        <taxon>Bacillati</taxon>
        <taxon>Actinomycetota</taxon>
        <taxon>Actinomycetes</taxon>
        <taxon>Pseudonocardiales</taxon>
        <taxon>Pseudonocardiaceae</taxon>
        <taxon>Prauserella</taxon>
    </lineage>
</organism>
<dbReference type="InterPro" id="IPR023393">
    <property type="entry name" value="START-like_dom_sf"/>
</dbReference>
<dbReference type="EMBL" id="BAAALN010000002">
    <property type="protein sequence ID" value="GAA1227586.1"/>
    <property type="molecule type" value="Genomic_DNA"/>
</dbReference>